<dbReference type="AlphaFoldDB" id="G5AJR3"/>
<sequence length="188" mass="21430">MERIGDVLQQGIMNLNFFEKDGIRIKPLASLKGLGSERFCKPKEVWLRASTSWGSSFQRDQGLCKNPSSWKERRRGRQESVSACVCLRCEEQASASCRYLWKPSCLTCVHVRRAVSRSWHRTARRGTESLGTIIAWSVKKEHQTTADNGTSIKVIEPVISFRVQNEVTTLIPVYLKRKTEKSALTIKD</sequence>
<evidence type="ECO:0000313" key="1">
    <source>
        <dbReference type="EMBL" id="EHA97273.1"/>
    </source>
</evidence>
<dbReference type="Proteomes" id="UP000006813">
    <property type="component" value="Unassembled WGS sequence"/>
</dbReference>
<proteinExistence type="predicted"/>
<name>G5AJR3_HETGA</name>
<reference evidence="1 2" key="1">
    <citation type="journal article" date="2011" name="Nature">
        <title>Genome sequencing reveals insights into physiology and longevity of the naked mole rat.</title>
        <authorList>
            <person name="Kim E.B."/>
            <person name="Fang X."/>
            <person name="Fushan A.A."/>
            <person name="Huang Z."/>
            <person name="Lobanov A.V."/>
            <person name="Han L."/>
            <person name="Marino S.M."/>
            <person name="Sun X."/>
            <person name="Turanov A.A."/>
            <person name="Yang P."/>
            <person name="Yim S.H."/>
            <person name="Zhao X."/>
            <person name="Kasaikina M.V."/>
            <person name="Stoletzki N."/>
            <person name="Peng C."/>
            <person name="Polak P."/>
            <person name="Xiong Z."/>
            <person name="Kiezun A."/>
            <person name="Zhu Y."/>
            <person name="Chen Y."/>
            <person name="Kryukov G.V."/>
            <person name="Zhang Q."/>
            <person name="Peshkin L."/>
            <person name="Yang L."/>
            <person name="Bronson R.T."/>
            <person name="Buffenstein R."/>
            <person name="Wang B."/>
            <person name="Han C."/>
            <person name="Li Q."/>
            <person name="Chen L."/>
            <person name="Zhao W."/>
            <person name="Sunyaev S.R."/>
            <person name="Park T.J."/>
            <person name="Zhang G."/>
            <person name="Wang J."/>
            <person name="Gladyshev V.N."/>
        </authorList>
    </citation>
    <scope>NUCLEOTIDE SEQUENCE [LARGE SCALE GENOMIC DNA]</scope>
</reference>
<gene>
    <name evidence="1" type="ORF">GW7_05899</name>
</gene>
<organism evidence="1 2">
    <name type="scientific">Heterocephalus glaber</name>
    <name type="common">Naked mole rat</name>
    <dbReference type="NCBI Taxonomy" id="10181"/>
    <lineage>
        <taxon>Eukaryota</taxon>
        <taxon>Metazoa</taxon>
        <taxon>Chordata</taxon>
        <taxon>Craniata</taxon>
        <taxon>Vertebrata</taxon>
        <taxon>Euteleostomi</taxon>
        <taxon>Mammalia</taxon>
        <taxon>Eutheria</taxon>
        <taxon>Euarchontoglires</taxon>
        <taxon>Glires</taxon>
        <taxon>Rodentia</taxon>
        <taxon>Hystricomorpha</taxon>
        <taxon>Bathyergidae</taxon>
        <taxon>Heterocephalus</taxon>
    </lineage>
</organism>
<dbReference type="EMBL" id="JH165526">
    <property type="protein sequence ID" value="EHA97273.1"/>
    <property type="molecule type" value="Genomic_DNA"/>
</dbReference>
<dbReference type="InParanoid" id="G5AJR3"/>
<protein>
    <submittedName>
        <fullName evidence="1">Uncharacterized protein</fullName>
    </submittedName>
</protein>
<evidence type="ECO:0000313" key="2">
    <source>
        <dbReference type="Proteomes" id="UP000006813"/>
    </source>
</evidence>
<accession>G5AJR3</accession>